<accession>A0ACB9XAH8</accession>
<evidence type="ECO:0000313" key="1">
    <source>
        <dbReference type="EMBL" id="KAI4822989.1"/>
    </source>
</evidence>
<proteinExistence type="predicted"/>
<sequence>MPRGSTNTTCVSCKAVIAVSTKTCKFCKTLQPRKQRLAKKLQKFEAKKDDWLKKLKKNKTISHVLDEASVLVEKLNTLGYRAMVFLSKPGKKPSTWKTNVAHPRWHLSDQAAKCLHRMKALYEVLVDGWTNPQPSPSLDAEHSTSAPTTIPSPSLDAEHSTSAPTTIPSPSLDAEHSTSAPTTIPSPSLDAEHSTSAPTTIPHPVWTRNTPQVLLPPFPHPVQKTDPPAVLMQSCSLLVLPYNPLQVLQLQQHKQKGLQQQKRNRNRLRTTLTQEHMEAFMLMCTEKEILMALDTDGVIDRVAETIELLRHLLVM</sequence>
<protein>
    <submittedName>
        <fullName evidence="1">Uncharacterized protein</fullName>
    </submittedName>
</protein>
<organism evidence="1 2">
    <name type="scientific">Chaenocephalus aceratus</name>
    <name type="common">Blackfin icefish</name>
    <name type="synonym">Chaenichthys aceratus</name>
    <dbReference type="NCBI Taxonomy" id="36190"/>
    <lineage>
        <taxon>Eukaryota</taxon>
        <taxon>Metazoa</taxon>
        <taxon>Chordata</taxon>
        <taxon>Craniata</taxon>
        <taxon>Vertebrata</taxon>
        <taxon>Euteleostomi</taxon>
        <taxon>Actinopterygii</taxon>
        <taxon>Neopterygii</taxon>
        <taxon>Teleostei</taxon>
        <taxon>Neoteleostei</taxon>
        <taxon>Acanthomorphata</taxon>
        <taxon>Eupercaria</taxon>
        <taxon>Perciformes</taxon>
        <taxon>Notothenioidei</taxon>
        <taxon>Channichthyidae</taxon>
        <taxon>Chaenocephalus</taxon>
    </lineage>
</organism>
<dbReference type="EMBL" id="CM043792">
    <property type="protein sequence ID" value="KAI4822989.1"/>
    <property type="molecule type" value="Genomic_DNA"/>
</dbReference>
<keyword evidence="2" id="KW-1185">Reference proteome</keyword>
<evidence type="ECO:0000313" key="2">
    <source>
        <dbReference type="Proteomes" id="UP001057452"/>
    </source>
</evidence>
<comment type="caution">
    <text evidence="1">The sequence shown here is derived from an EMBL/GenBank/DDBJ whole genome shotgun (WGS) entry which is preliminary data.</text>
</comment>
<name>A0ACB9XAH8_CHAAC</name>
<gene>
    <name evidence="1" type="ORF">KUCAC02_008505</name>
</gene>
<reference evidence="1" key="1">
    <citation type="submission" date="2022-05" db="EMBL/GenBank/DDBJ databases">
        <title>Chromosome-level genome of Chaenocephalus aceratus.</title>
        <authorList>
            <person name="Park H."/>
        </authorList>
    </citation>
    <scope>NUCLEOTIDE SEQUENCE</scope>
    <source>
        <strain evidence="1">KU_202001</strain>
    </source>
</reference>
<dbReference type="Proteomes" id="UP001057452">
    <property type="component" value="Chromosome 8"/>
</dbReference>